<comment type="caution">
    <text evidence="3">The sequence shown here is derived from an EMBL/GenBank/DDBJ whole genome shotgun (WGS) entry which is preliminary data.</text>
</comment>
<name>A0A2M7V5I3_9BACT</name>
<dbReference type="Gene3D" id="3.40.50.2020">
    <property type="match status" value="1"/>
</dbReference>
<evidence type="ECO:0000259" key="2">
    <source>
        <dbReference type="Pfam" id="PF00156"/>
    </source>
</evidence>
<dbReference type="PROSITE" id="PS01112">
    <property type="entry name" value="RNA_POL_N_8KD"/>
    <property type="match status" value="1"/>
</dbReference>
<reference evidence="4" key="1">
    <citation type="submission" date="2017-09" db="EMBL/GenBank/DDBJ databases">
        <title>Depth-based differentiation of microbial function through sediment-hosted aquifers and enrichment of novel symbionts in the deep terrestrial subsurface.</title>
        <authorList>
            <person name="Probst A.J."/>
            <person name="Ladd B."/>
            <person name="Jarett J.K."/>
            <person name="Geller-Mcgrath D.E."/>
            <person name="Sieber C.M.K."/>
            <person name="Emerson J.B."/>
            <person name="Anantharaman K."/>
            <person name="Thomas B.C."/>
            <person name="Malmstrom R."/>
            <person name="Stieglmeier M."/>
            <person name="Klingl A."/>
            <person name="Woyke T."/>
            <person name="Ryan C.M."/>
            <person name="Banfield J.F."/>
        </authorList>
    </citation>
    <scope>NUCLEOTIDE SEQUENCE [LARGE SCALE GENOMIC DNA]</scope>
</reference>
<dbReference type="PANTHER" id="PTHR47505:SF1">
    <property type="entry name" value="DNA UTILIZATION PROTEIN YHGH"/>
    <property type="match status" value="1"/>
</dbReference>
<dbReference type="InterPro" id="IPR020789">
    <property type="entry name" value="RNA_pol_suN_Zn-BS"/>
</dbReference>
<dbReference type="SUPFAM" id="SSF53271">
    <property type="entry name" value="PRTase-like"/>
    <property type="match status" value="1"/>
</dbReference>
<dbReference type="InterPro" id="IPR051910">
    <property type="entry name" value="ComF/GntX_DNA_util-trans"/>
</dbReference>
<dbReference type="GO" id="GO:0008270">
    <property type="term" value="F:zinc ion binding"/>
    <property type="evidence" value="ECO:0007669"/>
    <property type="project" value="InterPro"/>
</dbReference>
<dbReference type="Pfam" id="PF00156">
    <property type="entry name" value="Pribosyltran"/>
    <property type="match status" value="1"/>
</dbReference>
<dbReference type="GO" id="GO:0003899">
    <property type="term" value="F:DNA-directed RNA polymerase activity"/>
    <property type="evidence" value="ECO:0007669"/>
    <property type="project" value="InterPro"/>
</dbReference>
<dbReference type="Proteomes" id="UP000230078">
    <property type="component" value="Unassembled WGS sequence"/>
</dbReference>
<dbReference type="EMBL" id="PFPI01000009">
    <property type="protein sequence ID" value="PIZ93879.1"/>
    <property type="molecule type" value="Genomic_DNA"/>
</dbReference>
<protein>
    <recommendedName>
        <fullName evidence="2">Phosphoribosyltransferase domain-containing protein</fullName>
    </recommendedName>
</protein>
<dbReference type="AlphaFoldDB" id="A0A2M7V5I3"/>
<dbReference type="GO" id="GO:0006351">
    <property type="term" value="P:DNA-templated transcription"/>
    <property type="evidence" value="ECO:0007669"/>
    <property type="project" value="InterPro"/>
</dbReference>
<sequence length="238" mass="26906">MVFVRGAMKTVKDYLFPVFCLSCGIEGFWMCDNCFSFIDITTQLFCPLCHEKTSAGEVCLVCMKKQLTSFLTQHIASTMYEESGRIGKIIHTLKYDFADDSMPVIEKIIQTWVKKHRDHLPDVDVIIPVPLHKKRYAERGFNQAILLARVLAKEGEIPIDENILTRSRNTPHQARLDREGRLQNVKEAFHVFTLDSIQGKRVLLVDDVYTTGATMQTCAEALLASGASSVYGWTLARG</sequence>
<accession>A0A2M7V5I3</accession>
<dbReference type="InterPro" id="IPR000836">
    <property type="entry name" value="PRTase_dom"/>
</dbReference>
<proteinExistence type="inferred from homology"/>
<evidence type="ECO:0000256" key="1">
    <source>
        <dbReference type="ARBA" id="ARBA00008007"/>
    </source>
</evidence>
<evidence type="ECO:0000313" key="4">
    <source>
        <dbReference type="Proteomes" id="UP000230078"/>
    </source>
</evidence>
<dbReference type="GO" id="GO:0003677">
    <property type="term" value="F:DNA binding"/>
    <property type="evidence" value="ECO:0007669"/>
    <property type="project" value="InterPro"/>
</dbReference>
<dbReference type="InterPro" id="IPR029057">
    <property type="entry name" value="PRTase-like"/>
</dbReference>
<gene>
    <name evidence="3" type="ORF">COX83_00740</name>
</gene>
<comment type="similarity">
    <text evidence="1">Belongs to the ComF/GntX family.</text>
</comment>
<dbReference type="PANTHER" id="PTHR47505">
    <property type="entry name" value="DNA UTILIZATION PROTEIN YHGH"/>
    <property type="match status" value="1"/>
</dbReference>
<dbReference type="CDD" id="cd06223">
    <property type="entry name" value="PRTases_typeI"/>
    <property type="match status" value="1"/>
</dbReference>
<evidence type="ECO:0000313" key="3">
    <source>
        <dbReference type="EMBL" id="PIZ93879.1"/>
    </source>
</evidence>
<organism evidence="3 4">
    <name type="scientific">Candidatus Magasanikbacteria bacterium CG_4_10_14_0_2_um_filter_41_31</name>
    <dbReference type="NCBI Taxonomy" id="1974639"/>
    <lineage>
        <taxon>Bacteria</taxon>
        <taxon>Candidatus Magasanikiibacteriota</taxon>
    </lineage>
</organism>
<feature type="domain" description="Phosphoribosyltransferase" evidence="2">
    <location>
        <begin position="193"/>
        <end position="230"/>
    </location>
</feature>